<feature type="region of interest" description="Disordered" evidence="1">
    <location>
        <begin position="104"/>
        <end position="124"/>
    </location>
</feature>
<evidence type="ECO:0000313" key="4">
    <source>
        <dbReference type="EMBL" id="AAS50195.1"/>
    </source>
</evidence>
<dbReference type="AlphaFoldDB" id="Q75F87"/>
<dbReference type="eggNOG" id="KOG4775">
    <property type="taxonomic scope" value="Eukaryota"/>
</dbReference>
<dbReference type="EMBL" id="AE016814">
    <property type="protein sequence ID" value="AAS50195.1"/>
    <property type="molecule type" value="Genomic_DNA"/>
</dbReference>
<reference evidence="5" key="2">
    <citation type="journal article" date="2013" name="G3 (Bethesda)">
        <title>Genomes of Ashbya fungi isolated from insects reveal four mating-type loci, numerous translocations, lack of transposons, and distinct gene duplications.</title>
        <authorList>
            <person name="Dietrich F.S."/>
            <person name="Voegeli S."/>
            <person name="Kuo S."/>
            <person name="Philippsen P."/>
        </authorList>
    </citation>
    <scope>GENOME REANNOTATION</scope>
    <source>
        <strain evidence="5">ATCC 10895 / CBS 109.51 / FGSC 9923 / NRRL Y-1056</strain>
    </source>
</reference>
<dbReference type="KEGG" id="ago:AGOS_AAL171W"/>
<protein>
    <submittedName>
        <fullName evidence="4">AAL171Wp</fullName>
    </submittedName>
</protein>
<dbReference type="RefSeq" id="NP_982371.1">
    <property type="nucleotide sequence ID" value="NM_207724.1"/>
</dbReference>
<feature type="domain" description="Spindle body associated protein C-terminal" evidence="3">
    <location>
        <begin position="840"/>
        <end position="946"/>
    </location>
</feature>
<evidence type="ECO:0000259" key="3">
    <source>
        <dbReference type="Pfam" id="PF10638"/>
    </source>
</evidence>
<reference evidence="4 5" key="1">
    <citation type="journal article" date="2004" name="Science">
        <title>The Ashbya gossypii genome as a tool for mapping the ancient Saccharomyces cerevisiae genome.</title>
        <authorList>
            <person name="Dietrich F.S."/>
            <person name="Voegeli S."/>
            <person name="Brachat S."/>
            <person name="Lerch A."/>
            <person name="Gates K."/>
            <person name="Steiner S."/>
            <person name="Mohr C."/>
            <person name="Pohlmann R."/>
            <person name="Luedi P."/>
            <person name="Choi S."/>
            <person name="Wing R.A."/>
            <person name="Flavier A."/>
            <person name="Gaffney T.D."/>
            <person name="Philippsen P."/>
        </authorList>
    </citation>
    <scope>NUCLEOTIDE SEQUENCE [LARGE SCALE GENOMIC DNA]</scope>
    <source>
        <strain evidence="5">ATCC 10895 / CBS 109.51 / FGSC 9923 / NRRL Y-1056</strain>
    </source>
</reference>
<dbReference type="Proteomes" id="UP000000591">
    <property type="component" value="Chromosome I"/>
</dbReference>
<feature type="domain" description="Sfi1 spindle body" evidence="2">
    <location>
        <begin position="248"/>
        <end position="820"/>
    </location>
</feature>
<dbReference type="InterPro" id="IPR013665">
    <property type="entry name" value="Sfi1_dom"/>
</dbReference>
<proteinExistence type="predicted"/>
<dbReference type="OrthoDB" id="4070448at2759"/>
<dbReference type="STRING" id="284811.Q75F87"/>
<dbReference type="InterPro" id="IPR018907">
    <property type="entry name" value="Spindle_body_associated_C_dom"/>
</dbReference>
<dbReference type="Pfam" id="PF10638">
    <property type="entry name" value="Sfi1_C"/>
    <property type="match status" value="1"/>
</dbReference>
<dbReference type="Pfam" id="PF08457">
    <property type="entry name" value="Sfi1"/>
    <property type="match status" value="1"/>
</dbReference>
<sequence length="991" mass="116990">MDDSAPSASSDGTMLPDISYAGTMEELGYSTNDLIASDAHYSTGSLVHKSIQELMQNLKISRNRRYFEPSLTGQEPEYIYWDNNFLQRSSGLSNQAVLSPLFEEPYEDHSGGGGGGGDGGGVEDEQDTVLQRLYNMVQVFLVRHGLSLDFAKVLKKYVALLHEGGSEPLQDQYILALQNELQQSYELSPIMDSILTAFLLRPENIPMKLALVEYRHQLQLVRKWFLSWRLKWNITTNLGVCESIWGNYLLKKYLYRWTEKYKLVAEYWEEDASNADELRLTASMFDTWAKQYSIRKTKEKMADNFHVVDYVERFRSRYMRMTECNDKAEVFHAHNLKTKFLARWRLAGRTKSVAPVFTVLTQRMTLAKVLQHFNSMNELNSFGCFAEKALTLRPLLIKWVSRLQRQDIQQRQLDAAELTFVKKKAYKIWRKQFHYRLSELHLQATLDNNLLEFIFNRVWSIRYTERKMLYQVLSDKNKLLMKKQFSAWRLTTSLKVKSETQRNSNVAKKALRALILGAKLQQHNKLTEVKLISSYLSVWRKRHTEEQNVRVVGKMLVQRYWEHEFKRKYLAFDDLNYITDKSYHSHLVKLMFSCWQQAYARKAVLYDKASLFQRLKAAQRLKKAVAKIDAVRFRETYYDDIVSNIYLKRYVDVWRQNASIRKDVRLEIILDNYECKNNVKLKRRFLRKMKERWSFYSNECVRVANRKNRRDMGKLLLSRIIGKMELRKLWLKQAGRLRSSMLLLNGFMYWLDRMDKIQQLYAVVQLKVEEKDVNLVVKCISKWNMKTLKFKRNEETGQMFRSRWNRALLRYVVTLWKDKTKKLANQRPLDVFRPYRNSISHDFMTPLKADKVTIPGSERVKKNKMERIKNRYRGARRAIPSPIKSSDILDSTTKRKLSKIGKIQTPLQNAYVDDPNTTPIPKLKLEQEGRRYSLRVRNIDFNRIPELDPFSRPDSRDRASTFIIDRPILPDDTFIVDESPTKMKAPRSPLS</sequence>
<feature type="compositionally biased region" description="Gly residues" evidence="1">
    <location>
        <begin position="111"/>
        <end position="120"/>
    </location>
</feature>
<evidence type="ECO:0000313" key="5">
    <source>
        <dbReference type="Proteomes" id="UP000000591"/>
    </source>
</evidence>
<organism evidence="4 5">
    <name type="scientific">Eremothecium gossypii (strain ATCC 10895 / CBS 109.51 / FGSC 9923 / NRRL Y-1056)</name>
    <name type="common">Yeast</name>
    <name type="synonym">Ashbya gossypii</name>
    <dbReference type="NCBI Taxonomy" id="284811"/>
    <lineage>
        <taxon>Eukaryota</taxon>
        <taxon>Fungi</taxon>
        <taxon>Dikarya</taxon>
        <taxon>Ascomycota</taxon>
        <taxon>Saccharomycotina</taxon>
        <taxon>Saccharomycetes</taxon>
        <taxon>Saccharomycetales</taxon>
        <taxon>Saccharomycetaceae</taxon>
        <taxon>Eremothecium</taxon>
    </lineage>
</organism>
<evidence type="ECO:0000259" key="2">
    <source>
        <dbReference type="Pfam" id="PF08457"/>
    </source>
</evidence>
<dbReference type="GeneID" id="4618568"/>
<keyword evidence="5" id="KW-1185">Reference proteome</keyword>
<dbReference type="HOGENOM" id="CLU_304658_0_0_1"/>
<name>Q75F87_EREGS</name>
<dbReference type="FunCoup" id="Q75F87">
    <property type="interactions" value="207"/>
</dbReference>
<gene>
    <name evidence="4" type="ORF">AGOS_AAL171W</name>
</gene>
<dbReference type="InParanoid" id="Q75F87"/>
<accession>Q75F87</accession>
<evidence type="ECO:0000256" key="1">
    <source>
        <dbReference type="SAM" id="MobiDB-lite"/>
    </source>
</evidence>
<dbReference type="OMA" id="WDRATVR"/>